<dbReference type="Proteomes" id="UP001148834">
    <property type="component" value="Unassembled WGS sequence"/>
</dbReference>
<sequence>MDYINSSTIVTISSYVSKDKKETGKDAWSINTFTIQAVPNWDQVPYEWALYELVKRQPEDFVPEIYYGYVNPYLLDGGKIKNDQA</sequence>
<reference evidence="1" key="1">
    <citation type="submission" date="2022-09" db="EMBL/GenBank/DDBJ databases">
        <title>Molecular characterization of Glaesserella parasuis strains circulating in commercial swine farms using whole-genome sequencing.</title>
        <authorList>
            <person name="Mugabi R."/>
            <person name="Clavijo M."/>
            <person name="Li G."/>
        </authorList>
    </citation>
    <scope>NUCLEOTIDE SEQUENCE</scope>
    <source>
        <strain evidence="1">0435-53</strain>
    </source>
</reference>
<dbReference type="RefSeq" id="WP_261481947.1">
    <property type="nucleotide sequence ID" value="NZ_JARUQU010000031.1"/>
</dbReference>
<comment type="caution">
    <text evidence="1">The sequence shown here is derived from an EMBL/GenBank/DDBJ whole genome shotgun (WGS) entry which is preliminary data.</text>
</comment>
<gene>
    <name evidence="1" type="ORF">N5925_09785</name>
</gene>
<accession>A0AA42JHK8</accession>
<dbReference type="EMBL" id="JAODIR010000066">
    <property type="protein sequence ID" value="MDD2168855.1"/>
    <property type="molecule type" value="Genomic_DNA"/>
</dbReference>
<name>A0AA42JHK8_GLAPU</name>
<protein>
    <submittedName>
        <fullName evidence="1">Uncharacterized protein</fullName>
    </submittedName>
</protein>
<dbReference type="AlphaFoldDB" id="A0AA42JHK8"/>
<proteinExistence type="predicted"/>
<evidence type="ECO:0000313" key="1">
    <source>
        <dbReference type="EMBL" id="MDD2168855.1"/>
    </source>
</evidence>
<evidence type="ECO:0000313" key="2">
    <source>
        <dbReference type="Proteomes" id="UP001148834"/>
    </source>
</evidence>
<organism evidence="1 2">
    <name type="scientific">Glaesserella parasuis</name>
    <name type="common">Haemophilus parasuis</name>
    <dbReference type="NCBI Taxonomy" id="738"/>
    <lineage>
        <taxon>Bacteria</taxon>
        <taxon>Pseudomonadati</taxon>
        <taxon>Pseudomonadota</taxon>
        <taxon>Gammaproteobacteria</taxon>
        <taxon>Pasteurellales</taxon>
        <taxon>Pasteurellaceae</taxon>
        <taxon>Glaesserella</taxon>
    </lineage>
</organism>